<proteinExistence type="predicted"/>
<comment type="caution">
    <text evidence="2">The sequence shown here is derived from an EMBL/GenBank/DDBJ whole genome shotgun (WGS) entry which is preliminary data.</text>
</comment>
<gene>
    <name evidence="2" type="ORF">KQX54_010981</name>
</gene>
<keyword evidence="3" id="KW-1185">Reference proteome</keyword>
<dbReference type="Pfam" id="PF00704">
    <property type="entry name" value="Glyco_hydro_18"/>
    <property type="match status" value="1"/>
</dbReference>
<protein>
    <recommendedName>
        <fullName evidence="1">GH18 domain-containing protein</fullName>
    </recommendedName>
</protein>
<feature type="domain" description="GH18" evidence="1">
    <location>
        <begin position="23"/>
        <end position="137"/>
    </location>
</feature>
<dbReference type="SUPFAM" id="SSF51445">
    <property type="entry name" value="(Trans)glycosidases"/>
    <property type="match status" value="1"/>
</dbReference>
<accession>A0AAV7IG28</accession>
<dbReference type="GO" id="GO:0008061">
    <property type="term" value="F:chitin binding"/>
    <property type="evidence" value="ECO:0007669"/>
    <property type="project" value="TreeGrafter"/>
</dbReference>
<name>A0AAV7IG28_COTGL</name>
<dbReference type="GO" id="GO:0005975">
    <property type="term" value="P:carbohydrate metabolic process"/>
    <property type="evidence" value="ECO:0007669"/>
    <property type="project" value="InterPro"/>
</dbReference>
<dbReference type="PANTHER" id="PTHR11177:SF144">
    <property type="entry name" value="CHITINASE 5"/>
    <property type="match status" value="1"/>
</dbReference>
<dbReference type="Proteomes" id="UP000826195">
    <property type="component" value="Unassembled WGS sequence"/>
</dbReference>
<sequence length="137" mass="15574">MIQHLNRCMKFSAYEDSIIQQTARIVCYFSNWAIYRPGIGSYGIANIRGDLCTHIIYSFIGISNITWEYFILDPEIDVKQNGFFNFVGLKKKFPGLQTAIAIGGWGEGGRKYSALVSNKERRDVFIRSIIGKSVFDS</sequence>
<evidence type="ECO:0000259" key="1">
    <source>
        <dbReference type="PROSITE" id="PS51910"/>
    </source>
</evidence>
<dbReference type="InterPro" id="IPR001223">
    <property type="entry name" value="Glyco_hydro18_cat"/>
</dbReference>
<dbReference type="InterPro" id="IPR017853">
    <property type="entry name" value="GH"/>
</dbReference>
<organism evidence="2 3">
    <name type="scientific">Cotesia glomerata</name>
    <name type="common">Lepidopteran parasitic wasp</name>
    <name type="synonym">Apanteles glomeratus</name>
    <dbReference type="NCBI Taxonomy" id="32391"/>
    <lineage>
        <taxon>Eukaryota</taxon>
        <taxon>Metazoa</taxon>
        <taxon>Ecdysozoa</taxon>
        <taxon>Arthropoda</taxon>
        <taxon>Hexapoda</taxon>
        <taxon>Insecta</taxon>
        <taxon>Pterygota</taxon>
        <taxon>Neoptera</taxon>
        <taxon>Endopterygota</taxon>
        <taxon>Hymenoptera</taxon>
        <taxon>Apocrita</taxon>
        <taxon>Ichneumonoidea</taxon>
        <taxon>Braconidae</taxon>
        <taxon>Microgastrinae</taxon>
        <taxon>Cotesia</taxon>
    </lineage>
</organism>
<evidence type="ECO:0000313" key="2">
    <source>
        <dbReference type="EMBL" id="KAH0552488.1"/>
    </source>
</evidence>
<dbReference type="GO" id="GO:0004568">
    <property type="term" value="F:chitinase activity"/>
    <property type="evidence" value="ECO:0007669"/>
    <property type="project" value="TreeGrafter"/>
</dbReference>
<dbReference type="PANTHER" id="PTHR11177">
    <property type="entry name" value="CHITINASE"/>
    <property type="match status" value="1"/>
</dbReference>
<dbReference type="GO" id="GO:0006032">
    <property type="term" value="P:chitin catabolic process"/>
    <property type="evidence" value="ECO:0007669"/>
    <property type="project" value="TreeGrafter"/>
</dbReference>
<evidence type="ECO:0000313" key="3">
    <source>
        <dbReference type="Proteomes" id="UP000826195"/>
    </source>
</evidence>
<dbReference type="PROSITE" id="PS51910">
    <property type="entry name" value="GH18_2"/>
    <property type="match status" value="1"/>
</dbReference>
<reference evidence="2 3" key="1">
    <citation type="journal article" date="2021" name="J. Hered.">
        <title>A chromosome-level genome assembly of the parasitoid wasp, Cotesia glomerata (Hymenoptera: Braconidae).</title>
        <authorList>
            <person name="Pinto B.J."/>
            <person name="Weis J.J."/>
            <person name="Gamble T."/>
            <person name="Ode P.J."/>
            <person name="Paul R."/>
            <person name="Zaspel J.M."/>
        </authorList>
    </citation>
    <scope>NUCLEOTIDE SEQUENCE [LARGE SCALE GENOMIC DNA]</scope>
    <source>
        <strain evidence="2">CgM1</strain>
    </source>
</reference>
<dbReference type="EMBL" id="JAHXZJ010001492">
    <property type="protein sequence ID" value="KAH0552488.1"/>
    <property type="molecule type" value="Genomic_DNA"/>
</dbReference>
<dbReference type="AlphaFoldDB" id="A0AAV7IG28"/>
<dbReference type="GO" id="GO:0005576">
    <property type="term" value="C:extracellular region"/>
    <property type="evidence" value="ECO:0007669"/>
    <property type="project" value="TreeGrafter"/>
</dbReference>
<dbReference type="InterPro" id="IPR050314">
    <property type="entry name" value="Glycosyl_Hydrlase_18"/>
</dbReference>
<dbReference type="Gene3D" id="3.20.20.80">
    <property type="entry name" value="Glycosidases"/>
    <property type="match status" value="1"/>
</dbReference>